<dbReference type="SUPFAM" id="SSF52833">
    <property type="entry name" value="Thioredoxin-like"/>
    <property type="match status" value="1"/>
</dbReference>
<reference evidence="4" key="1">
    <citation type="submission" date="2022-07" db="EMBL/GenBank/DDBJ databases">
        <title>Phylogenomic reconstructions and comparative analyses of Kickxellomycotina fungi.</title>
        <authorList>
            <person name="Reynolds N.K."/>
            <person name="Stajich J.E."/>
            <person name="Barry K."/>
            <person name="Grigoriev I.V."/>
            <person name="Crous P."/>
            <person name="Smith M.E."/>
        </authorList>
    </citation>
    <scope>NUCLEOTIDE SEQUENCE</scope>
    <source>
        <strain evidence="4">NRRL 3115</strain>
    </source>
</reference>
<organism evidence="4 5">
    <name type="scientific">Coemansia spiralis</name>
    <dbReference type="NCBI Taxonomy" id="417178"/>
    <lineage>
        <taxon>Eukaryota</taxon>
        <taxon>Fungi</taxon>
        <taxon>Fungi incertae sedis</taxon>
        <taxon>Zoopagomycota</taxon>
        <taxon>Kickxellomycotina</taxon>
        <taxon>Kickxellomycetes</taxon>
        <taxon>Kickxellales</taxon>
        <taxon>Kickxellaceae</taxon>
        <taxon>Coemansia</taxon>
    </lineage>
</organism>
<evidence type="ECO:0000256" key="2">
    <source>
        <dbReference type="SAM" id="Phobius"/>
    </source>
</evidence>
<dbReference type="AlphaFoldDB" id="A0A9W8GAP2"/>
<dbReference type="InterPro" id="IPR036249">
    <property type="entry name" value="Thioredoxin-like_sf"/>
</dbReference>
<accession>A0A9W8GAP2</accession>
<dbReference type="Gene3D" id="3.40.30.10">
    <property type="entry name" value="Glutaredoxin"/>
    <property type="match status" value="1"/>
</dbReference>
<name>A0A9W8GAP2_9FUNG</name>
<feature type="region of interest" description="Disordered" evidence="1">
    <location>
        <begin position="244"/>
        <end position="270"/>
    </location>
</feature>
<proteinExistence type="predicted"/>
<protein>
    <submittedName>
        <fullName evidence="4">Uncharacterized protein</fullName>
    </submittedName>
</protein>
<comment type="caution">
    <text evidence="4">The sequence shown here is derived from an EMBL/GenBank/DDBJ whole genome shotgun (WGS) entry which is preliminary data.</text>
</comment>
<keyword evidence="2" id="KW-0812">Transmembrane</keyword>
<dbReference type="Proteomes" id="UP001151518">
    <property type="component" value="Unassembled WGS sequence"/>
</dbReference>
<evidence type="ECO:0000256" key="3">
    <source>
        <dbReference type="SAM" id="SignalP"/>
    </source>
</evidence>
<evidence type="ECO:0000313" key="5">
    <source>
        <dbReference type="Proteomes" id="UP001151518"/>
    </source>
</evidence>
<sequence length="270" mass="30017">MIIGARLLKVIVLTLSIVGSSQAARATSASSLTFVAGGVAIGQDGRPLPDTSVKEISKSDFLEKLDGQQNMLLNFYETGNEESDKVLKEFEAFAERAATRYPGLYLGKVDFKENPYLTARMLLTGIPELRLLVRDQAGKWSAYNPEISEGADELIEYMDNQHWYSAEPVGSKRQLYCSPFNFCGKLLAVIADKGSIVDRYIPLPKWLALIVIPALFTFAGRFIIEGMYAAEDRVRGFFRRNRDEDTDAHRTDIPAAPAAEAQKPEGKKTR</sequence>
<keyword evidence="2" id="KW-0472">Membrane</keyword>
<gene>
    <name evidence="4" type="ORF">GGI25_002382</name>
</gene>
<dbReference type="OrthoDB" id="5519112at2759"/>
<evidence type="ECO:0000313" key="4">
    <source>
        <dbReference type="EMBL" id="KAJ2678397.1"/>
    </source>
</evidence>
<dbReference type="EMBL" id="JANBTW010000021">
    <property type="protein sequence ID" value="KAJ2678397.1"/>
    <property type="molecule type" value="Genomic_DNA"/>
</dbReference>
<evidence type="ECO:0000256" key="1">
    <source>
        <dbReference type="SAM" id="MobiDB-lite"/>
    </source>
</evidence>
<feature type="transmembrane region" description="Helical" evidence="2">
    <location>
        <begin position="206"/>
        <end position="230"/>
    </location>
</feature>
<keyword evidence="2" id="KW-1133">Transmembrane helix</keyword>
<feature type="chain" id="PRO_5040756472" evidence="3">
    <location>
        <begin position="24"/>
        <end position="270"/>
    </location>
</feature>
<feature type="signal peptide" evidence="3">
    <location>
        <begin position="1"/>
        <end position="23"/>
    </location>
</feature>
<keyword evidence="3" id="KW-0732">Signal</keyword>